<dbReference type="RefSeq" id="WP_015280154.1">
    <property type="nucleotide sequence ID" value="NC_019940.1"/>
</dbReference>
<dbReference type="PANTHER" id="PTHR33751">
    <property type="entry name" value="CBB3-TYPE CYTOCHROME C OXIDASE SUBUNIT FIXP"/>
    <property type="match status" value="1"/>
</dbReference>
<dbReference type="Gene3D" id="1.10.760.10">
    <property type="entry name" value="Cytochrome c-like domain"/>
    <property type="match status" value="2"/>
</dbReference>
<keyword evidence="11" id="KW-1185">Reference proteome</keyword>
<dbReference type="PROSITE" id="PS51257">
    <property type="entry name" value="PROKAR_LIPOPROTEIN"/>
    <property type="match status" value="1"/>
</dbReference>
<keyword evidence="3 6" id="KW-0479">Metal-binding</keyword>
<proteinExistence type="predicted"/>
<evidence type="ECO:0000256" key="4">
    <source>
        <dbReference type="ARBA" id="ARBA00022982"/>
    </source>
</evidence>
<evidence type="ECO:0000256" key="8">
    <source>
        <dbReference type="SAM" id="SignalP"/>
    </source>
</evidence>
<evidence type="ECO:0000256" key="5">
    <source>
        <dbReference type="ARBA" id="ARBA00023004"/>
    </source>
</evidence>
<dbReference type="PROSITE" id="PS51007">
    <property type="entry name" value="CYTC"/>
    <property type="match status" value="2"/>
</dbReference>
<feature type="region of interest" description="Disordered" evidence="7">
    <location>
        <begin position="217"/>
        <end position="248"/>
    </location>
</feature>
<dbReference type="SUPFAM" id="SSF46626">
    <property type="entry name" value="Cytochrome c"/>
    <property type="match status" value="2"/>
</dbReference>
<sequence>MFEKRLAAAAAMCLAASCGISAAQTPAEVASAEYEEAMSLKPDVEKGRDVYLVCSVCHGPEGWGTPDGAYPQLAGQLQSVIVKQLTDIRAGLRPNPLMSPFAAPRILGSPQQVRDVAAYVSGLPMAPRNGLGPGQDLDQGAQLYGAYCAACHGAHGEGNAEERIPALVGQHYGYLMRQFDAIRRGRRSDSDHRMIEGPAGLSGHEQSTILDHASRLRPPAGKLANDGWHNPDFPPPLRAPAAGSQAPG</sequence>
<organism evidence="10 11">
    <name type="scientific">Thioflavicoccus mobilis 8321</name>
    <dbReference type="NCBI Taxonomy" id="765912"/>
    <lineage>
        <taxon>Bacteria</taxon>
        <taxon>Pseudomonadati</taxon>
        <taxon>Pseudomonadota</taxon>
        <taxon>Gammaproteobacteria</taxon>
        <taxon>Chromatiales</taxon>
        <taxon>Chromatiaceae</taxon>
        <taxon>Thioflavicoccus</taxon>
    </lineage>
</organism>
<dbReference type="HOGENOM" id="CLU_076280_1_0_6"/>
<evidence type="ECO:0000259" key="9">
    <source>
        <dbReference type="PROSITE" id="PS51007"/>
    </source>
</evidence>
<dbReference type="InterPro" id="IPR050597">
    <property type="entry name" value="Cytochrome_c_Oxidase_Subunit"/>
</dbReference>
<evidence type="ECO:0000313" key="10">
    <source>
        <dbReference type="EMBL" id="AGA90010.1"/>
    </source>
</evidence>
<dbReference type="OrthoDB" id="9773456at2"/>
<evidence type="ECO:0000256" key="1">
    <source>
        <dbReference type="ARBA" id="ARBA00022448"/>
    </source>
</evidence>
<dbReference type="Pfam" id="PF00034">
    <property type="entry name" value="Cytochrom_C"/>
    <property type="match status" value="2"/>
</dbReference>
<dbReference type="GO" id="GO:0020037">
    <property type="term" value="F:heme binding"/>
    <property type="evidence" value="ECO:0007669"/>
    <property type="project" value="InterPro"/>
</dbReference>
<keyword evidence="8" id="KW-0732">Signal</keyword>
<keyword evidence="5 6" id="KW-0408">Iron</keyword>
<evidence type="ECO:0000256" key="3">
    <source>
        <dbReference type="ARBA" id="ARBA00022723"/>
    </source>
</evidence>
<dbReference type="PANTHER" id="PTHR33751:SF9">
    <property type="entry name" value="CYTOCHROME C4"/>
    <property type="match status" value="1"/>
</dbReference>
<dbReference type="Proteomes" id="UP000010816">
    <property type="component" value="Chromosome"/>
</dbReference>
<dbReference type="GO" id="GO:0009055">
    <property type="term" value="F:electron transfer activity"/>
    <property type="evidence" value="ECO:0007669"/>
    <property type="project" value="InterPro"/>
</dbReference>
<dbReference type="eggNOG" id="COG2863">
    <property type="taxonomic scope" value="Bacteria"/>
</dbReference>
<protein>
    <submittedName>
        <fullName evidence="10">Cytochrome c553</fullName>
    </submittedName>
</protein>
<feature type="domain" description="Cytochrome c" evidence="9">
    <location>
        <begin position="42"/>
        <end position="124"/>
    </location>
</feature>
<accession>L0GXC6</accession>
<feature type="domain" description="Cytochrome c" evidence="9">
    <location>
        <begin position="135"/>
        <end position="248"/>
    </location>
</feature>
<dbReference type="KEGG" id="tmb:Thimo_1212"/>
<evidence type="ECO:0000256" key="7">
    <source>
        <dbReference type="SAM" id="MobiDB-lite"/>
    </source>
</evidence>
<dbReference type="InterPro" id="IPR009056">
    <property type="entry name" value="Cyt_c-like_dom"/>
</dbReference>
<dbReference type="AlphaFoldDB" id="L0GXC6"/>
<dbReference type="InterPro" id="IPR036909">
    <property type="entry name" value="Cyt_c-like_dom_sf"/>
</dbReference>
<reference evidence="10 11" key="1">
    <citation type="submission" date="2011-09" db="EMBL/GenBank/DDBJ databases">
        <title>Complete sequence of chromosome of Thioflavicoccus mobilis 8321.</title>
        <authorList>
            <consortium name="US DOE Joint Genome Institute"/>
            <person name="Lucas S."/>
            <person name="Han J."/>
            <person name="Lapidus A."/>
            <person name="Cheng J.-F."/>
            <person name="Goodwin L."/>
            <person name="Pitluck S."/>
            <person name="Peters L."/>
            <person name="Ovchinnikova G."/>
            <person name="Lu M."/>
            <person name="Detter J.C."/>
            <person name="Han C."/>
            <person name="Tapia R."/>
            <person name="Land M."/>
            <person name="Hauser L."/>
            <person name="Kyrpides N."/>
            <person name="Ivanova N."/>
            <person name="Pagani I."/>
            <person name="Vogl K."/>
            <person name="Liu Z."/>
            <person name="Imhoff J."/>
            <person name="Thiel V."/>
            <person name="Frigaard N.-U."/>
            <person name="Bryant D."/>
            <person name="Woyke T."/>
        </authorList>
    </citation>
    <scope>NUCLEOTIDE SEQUENCE [LARGE SCALE GENOMIC DNA]</scope>
    <source>
        <strain evidence="10 11">8321</strain>
    </source>
</reference>
<dbReference type="EMBL" id="CP003051">
    <property type="protein sequence ID" value="AGA90010.1"/>
    <property type="molecule type" value="Genomic_DNA"/>
</dbReference>
<dbReference type="GO" id="GO:0046872">
    <property type="term" value="F:metal ion binding"/>
    <property type="evidence" value="ECO:0007669"/>
    <property type="project" value="UniProtKB-KW"/>
</dbReference>
<evidence type="ECO:0000256" key="2">
    <source>
        <dbReference type="ARBA" id="ARBA00022617"/>
    </source>
</evidence>
<dbReference type="STRING" id="765912.Thimo_1212"/>
<feature type="signal peptide" evidence="8">
    <location>
        <begin position="1"/>
        <end position="22"/>
    </location>
</feature>
<name>L0GXC6_9GAMM</name>
<keyword evidence="4" id="KW-0249">Electron transport</keyword>
<evidence type="ECO:0000313" key="11">
    <source>
        <dbReference type="Proteomes" id="UP000010816"/>
    </source>
</evidence>
<keyword evidence="2 6" id="KW-0349">Heme</keyword>
<feature type="chain" id="PRO_5003943520" evidence="8">
    <location>
        <begin position="23"/>
        <end position="248"/>
    </location>
</feature>
<evidence type="ECO:0000256" key="6">
    <source>
        <dbReference type="PROSITE-ProRule" id="PRU00433"/>
    </source>
</evidence>
<gene>
    <name evidence="10" type="ORF">Thimo_1212</name>
</gene>
<keyword evidence="1" id="KW-0813">Transport</keyword>